<proteinExistence type="predicted"/>
<keyword evidence="2" id="KW-1185">Reference proteome</keyword>
<dbReference type="InterPro" id="IPR027417">
    <property type="entry name" value="P-loop_NTPase"/>
</dbReference>
<dbReference type="SUPFAM" id="SSF52540">
    <property type="entry name" value="P-loop containing nucleoside triphosphate hydrolases"/>
    <property type="match status" value="1"/>
</dbReference>
<organism evidence="1 2">
    <name type="scientific">Eubacterium album</name>
    <dbReference type="NCBI Taxonomy" id="2978477"/>
    <lineage>
        <taxon>Bacteria</taxon>
        <taxon>Bacillati</taxon>
        <taxon>Bacillota</taxon>
        <taxon>Clostridia</taxon>
        <taxon>Eubacteriales</taxon>
        <taxon>Eubacteriaceae</taxon>
        <taxon>Eubacterium</taxon>
    </lineage>
</organism>
<evidence type="ECO:0000313" key="2">
    <source>
        <dbReference type="Proteomes" id="UP001431199"/>
    </source>
</evidence>
<gene>
    <name evidence="1" type="ORF">N5B56_07955</name>
</gene>
<dbReference type="Pfam" id="PF13189">
    <property type="entry name" value="Cytidylate_kin2"/>
    <property type="match status" value="1"/>
</dbReference>
<dbReference type="Proteomes" id="UP001431199">
    <property type="component" value="Unassembled WGS sequence"/>
</dbReference>
<protein>
    <submittedName>
        <fullName evidence="1">Cytidylate kinase-like family protein</fullName>
    </submittedName>
</protein>
<reference evidence="1" key="1">
    <citation type="submission" date="2022-09" db="EMBL/GenBank/DDBJ databases">
        <title>Eubacterium sp. LFL-14 isolated from human feces.</title>
        <authorList>
            <person name="Liu F."/>
        </authorList>
    </citation>
    <scope>NUCLEOTIDE SEQUENCE</scope>
    <source>
        <strain evidence="1">LFL-14</strain>
    </source>
</reference>
<evidence type="ECO:0000313" key="1">
    <source>
        <dbReference type="EMBL" id="MCT7399013.1"/>
    </source>
</evidence>
<dbReference type="EMBL" id="JAODBU010000007">
    <property type="protein sequence ID" value="MCT7399013.1"/>
    <property type="molecule type" value="Genomic_DNA"/>
</dbReference>
<dbReference type="Gene3D" id="3.40.50.300">
    <property type="entry name" value="P-loop containing nucleotide triphosphate hydrolases"/>
    <property type="match status" value="1"/>
</dbReference>
<sequence>MIITIARQCGCNGDEIGKALAQKYNLKLFDKKAISKMAKEKGYFERYPDFYGETPMDMLMHSITVSEEDSLLYSTAGKALKNVIDEDNFIIIGRCGNYVYRDDVKCISIFLSGSKKVREENIAKKHNISVRKAHNTVLQTDERRSKYHGYYTGEEWGMAGNYDLCINVDNLEVNELVEVIDSYINRTIGEK</sequence>
<accession>A0ABT2M0E8</accession>
<comment type="caution">
    <text evidence="1">The sequence shown here is derived from an EMBL/GenBank/DDBJ whole genome shotgun (WGS) entry which is preliminary data.</text>
</comment>
<dbReference type="RefSeq" id="WP_118565481.1">
    <property type="nucleotide sequence ID" value="NZ_JAODBU010000007.1"/>
</dbReference>
<name>A0ABT2M0E8_9FIRM</name>